<sequence length="72" mass="8701">MLVERKIQALFLLSLKEEVYKKMLEEIKDNIDDYLKLKRDVEKCMNVESYLVVAENRGELYEYTNNVIWLVK</sequence>
<dbReference type="KEGG" id="spoa:EQM13_01535"/>
<organism evidence="1 2">
    <name type="scientific">Acidilutibacter cellobiosedens</name>
    <dbReference type="NCBI Taxonomy" id="2507161"/>
    <lineage>
        <taxon>Bacteria</taxon>
        <taxon>Bacillati</taxon>
        <taxon>Bacillota</taxon>
        <taxon>Tissierellia</taxon>
        <taxon>Tissierellales</taxon>
        <taxon>Acidilutibacteraceae</taxon>
        <taxon>Acidilutibacter</taxon>
    </lineage>
</organism>
<reference evidence="2" key="1">
    <citation type="submission" date="2019-01" db="EMBL/GenBank/DDBJ databases">
        <title>Draft genomes of a novel of Sporanaerobacter strains.</title>
        <authorList>
            <person name="Ma S."/>
        </authorList>
    </citation>
    <scope>NUCLEOTIDE SEQUENCE [LARGE SCALE GENOMIC DNA]</scope>
    <source>
        <strain evidence="2">NJN-17</strain>
    </source>
</reference>
<evidence type="ECO:0000313" key="2">
    <source>
        <dbReference type="Proteomes" id="UP000287969"/>
    </source>
</evidence>
<evidence type="ECO:0000313" key="1">
    <source>
        <dbReference type="EMBL" id="QAT60345.1"/>
    </source>
</evidence>
<dbReference type="OrthoDB" id="9895726at2"/>
<name>A0A410Q8M9_9FIRM</name>
<dbReference type="RefSeq" id="WP_128751753.1">
    <property type="nucleotide sequence ID" value="NZ_CP035282.1"/>
</dbReference>
<gene>
    <name evidence="1" type="ORF">EQM13_01535</name>
</gene>
<dbReference type="AlphaFoldDB" id="A0A410Q8M9"/>
<proteinExistence type="predicted"/>
<keyword evidence="2" id="KW-1185">Reference proteome</keyword>
<dbReference type="EMBL" id="CP035282">
    <property type="protein sequence ID" value="QAT60345.1"/>
    <property type="molecule type" value="Genomic_DNA"/>
</dbReference>
<protein>
    <submittedName>
        <fullName evidence="1">Uncharacterized protein</fullName>
    </submittedName>
</protein>
<dbReference type="Proteomes" id="UP000287969">
    <property type="component" value="Chromosome"/>
</dbReference>
<accession>A0A410Q8M9</accession>